<dbReference type="InterPro" id="IPR050950">
    <property type="entry name" value="HTH-type_LysR_regulators"/>
</dbReference>
<comment type="caution">
    <text evidence="6">The sequence shown here is derived from an EMBL/GenBank/DDBJ whole genome shotgun (WGS) entry which is preliminary data.</text>
</comment>
<keyword evidence="2" id="KW-0805">Transcription regulation</keyword>
<evidence type="ECO:0000313" key="6">
    <source>
        <dbReference type="EMBL" id="EHN59917.1"/>
    </source>
</evidence>
<dbReference type="PANTHER" id="PTHR30419">
    <property type="entry name" value="HTH-TYPE TRANSCRIPTIONAL REGULATOR YBHD"/>
    <property type="match status" value="1"/>
</dbReference>
<dbReference type="eggNOG" id="COG0583">
    <property type="taxonomic scope" value="Bacteria"/>
</dbReference>
<dbReference type="PATRIC" id="fig|1045004.4.peg.1817"/>
<comment type="similarity">
    <text evidence="1">Belongs to the LysR transcriptional regulatory family.</text>
</comment>
<keyword evidence="4" id="KW-0804">Transcription</keyword>
<feature type="domain" description="HTH lysR-type" evidence="5">
    <location>
        <begin position="13"/>
        <end position="63"/>
    </location>
</feature>
<dbReference type="GO" id="GO:0003700">
    <property type="term" value="F:DNA-binding transcription factor activity"/>
    <property type="evidence" value="ECO:0007669"/>
    <property type="project" value="InterPro"/>
</dbReference>
<proteinExistence type="inferred from homology"/>
<dbReference type="GO" id="GO:0005829">
    <property type="term" value="C:cytosol"/>
    <property type="evidence" value="ECO:0007669"/>
    <property type="project" value="TreeGrafter"/>
</dbReference>
<dbReference type="PANTHER" id="PTHR30419:SF28">
    <property type="entry name" value="HTH-TYPE TRANSCRIPTIONAL REGULATOR BSDA"/>
    <property type="match status" value="1"/>
</dbReference>
<dbReference type="Gene3D" id="3.40.190.290">
    <property type="match status" value="1"/>
</dbReference>
<dbReference type="Pfam" id="PF00126">
    <property type="entry name" value="HTH_1"/>
    <property type="match status" value="1"/>
</dbReference>
<evidence type="ECO:0000313" key="7">
    <source>
        <dbReference type="Proteomes" id="UP000004959"/>
    </source>
</evidence>
<dbReference type="CDD" id="cd05466">
    <property type="entry name" value="PBP2_LTTR_substrate"/>
    <property type="match status" value="1"/>
</dbReference>
<organism evidence="6 7">
    <name type="scientific">Oenococcus kitaharae DSM 17330</name>
    <dbReference type="NCBI Taxonomy" id="1045004"/>
    <lineage>
        <taxon>Bacteria</taxon>
        <taxon>Bacillati</taxon>
        <taxon>Bacillota</taxon>
        <taxon>Bacilli</taxon>
        <taxon>Lactobacillales</taxon>
        <taxon>Lactobacillaceae</taxon>
        <taxon>Oenococcus</taxon>
    </lineage>
</organism>
<dbReference type="STRING" id="336988.NT96_06585"/>
<dbReference type="EMBL" id="AFVZ01000001">
    <property type="protein sequence ID" value="EHN59917.1"/>
    <property type="molecule type" value="Genomic_DNA"/>
</dbReference>
<sequence length="317" mass="35533">MEDFSFDRQIIDVLETVKRTGSISQAADALFISQPTISKIIRKQEKKYQVELLDRSSHPLHLTYAGEYFLEQCKRFNQSYETMQHHLRQFAGVSAGSLTIGVTPSLSSVVLPQLLPVFYQRYPHIHLHLLEKTASELEEALLNHAIDLYIGVTPGYRKEFSCCRLFTDGAVLLLPRRLSRDLKLPPSIEDIGPLVNGLDFISEEEGSSFQRLVNAYSAKYNLAPNILVKTAHISTARSLACAGFAATLIPRLMLTEEVRKADLQVISISPEVFQFDISGTFDVDVAPSEPLINFMNLAQEVFQPPFGKEQDATVDNS</sequence>
<dbReference type="Gene3D" id="1.10.10.10">
    <property type="entry name" value="Winged helix-like DNA-binding domain superfamily/Winged helix DNA-binding domain"/>
    <property type="match status" value="1"/>
</dbReference>
<evidence type="ECO:0000256" key="2">
    <source>
        <dbReference type="ARBA" id="ARBA00023015"/>
    </source>
</evidence>
<dbReference type="PROSITE" id="PS50931">
    <property type="entry name" value="HTH_LYSR"/>
    <property type="match status" value="1"/>
</dbReference>
<dbReference type="Pfam" id="PF03466">
    <property type="entry name" value="LysR_substrate"/>
    <property type="match status" value="1"/>
</dbReference>
<dbReference type="InterPro" id="IPR005119">
    <property type="entry name" value="LysR_subst-bd"/>
</dbReference>
<name>G9WHC5_9LACO</name>
<dbReference type="InterPro" id="IPR036388">
    <property type="entry name" value="WH-like_DNA-bd_sf"/>
</dbReference>
<dbReference type="SUPFAM" id="SSF53850">
    <property type="entry name" value="Periplasmic binding protein-like II"/>
    <property type="match status" value="1"/>
</dbReference>
<dbReference type="RefSeq" id="WP_007747312.1">
    <property type="nucleotide sequence ID" value="NZ_CM001398.1"/>
</dbReference>
<evidence type="ECO:0000259" key="5">
    <source>
        <dbReference type="PROSITE" id="PS50931"/>
    </source>
</evidence>
<dbReference type="HOGENOM" id="CLU_039613_6_2_9"/>
<dbReference type="SUPFAM" id="SSF46785">
    <property type="entry name" value="Winged helix' DNA-binding domain"/>
    <property type="match status" value="1"/>
</dbReference>
<evidence type="ECO:0000256" key="4">
    <source>
        <dbReference type="ARBA" id="ARBA00023163"/>
    </source>
</evidence>
<dbReference type="Proteomes" id="UP000004959">
    <property type="component" value="Chromosome"/>
</dbReference>
<accession>G9WHC5</accession>
<reference evidence="6 7" key="1">
    <citation type="journal article" date="2012" name="PLoS ONE">
        <title>Functional divergence in the genus oenococcus as predicted by genome sequencing of the newly-described species, Oenococcus kitaharae.</title>
        <authorList>
            <person name="Borneman A.R."/>
            <person name="McCarthy J.M."/>
            <person name="Chambers P.J."/>
            <person name="Bartowsky E.J."/>
        </authorList>
    </citation>
    <scope>NUCLEOTIDE SEQUENCE [LARGE SCALE GENOMIC DNA]</scope>
    <source>
        <strain evidence="7">DSM17330</strain>
    </source>
</reference>
<keyword evidence="7" id="KW-1185">Reference proteome</keyword>
<dbReference type="InterPro" id="IPR036390">
    <property type="entry name" value="WH_DNA-bd_sf"/>
</dbReference>
<evidence type="ECO:0000256" key="3">
    <source>
        <dbReference type="ARBA" id="ARBA00023125"/>
    </source>
</evidence>
<dbReference type="GO" id="GO:0003677">
    <property type="term" value="F:DNA binding"/>
    <property type="evidence" value="ECO:0007669"/>
    <property type="project" value="UniProtKB-KW"/>
</dbReference>
<protein>
    <submittedName>
        <fullName evidence="6">LysR family transcriptional regulator</fullName>
    </submittedName>
</protein>
<gene>
    <name evidence="6" type="ORF">OKIT_1847</name>
</gene>
<dbReference type="OrthoDB" id="63123at2"/>
<dbReference type="InterPro" id="IPR000847">
    <property type="entry name" value="LysR_HTH_N"/>
</dbReference>
<evidence type="ECO:0000256" key="1">
    <source>
        <dbReference type="ARBA" id="ARBA00009437"/>
    </source>
</evidence>
<dbReference type="AlphaFoldDB" id="G9WHC5"/>
<keyword evidence="3" id="KW-0238">DNA-binding</keyword>